<dbReference type="AlphaFoldDB" id="A0A6A7BEY5"/>
<keyword evidence="2" id="KW-1185">Reference proteome</keyword>
<organism evidence="1 2">
    <name type="scientific">Plenodomus tracheiphilus IPT5</name>
    <dbReference type="NCBI Taxonomy" id="1408161"/>
    <lineage>
        <taxon>Eukaryota</taxon>
        <taxon>Fungi</taxon>
        <taxon>Dikarya</taxon>
        <taxon>Ascomycota</taxon>
        <taxon>Pezizomycotina</taxon>
        <taxon>Dothideomycetes</taxon>
        <taxon>Pleosporomycetidae</taxon>
        <taxon>Pleosporales</taxon>
        <taxon>Pleosporineae</taxon>
        <taxon>Leptosphaeriaceae</taxon>
        <taxon>Plenodomus</taxon>
    </lineage>
</organism>
<gene>
    <name evidence="1" type="ORF">T440DRAFT_487950</name>
</gene>
<reference evidence="1" key="1">
    <citation type="submission" date="2020-01" db="EMBL/GenBank/DDBJ databases">
        <authorList>
            <consortium name="DOE Joint Genome Institute"/>
            <person name="Haridas S."/>
            <person name="Albert R."/>
            <person name="Binder M."/>
            <person name="Bloem J."/>
            <person name="Labutti K."/>
            <person name="Salamov A."/>
            <person name="Andreopoulos B."/>
            <person name="Baker S.E."/>
            <person name="Barry K."/>
            <person name="Bills G."/>
            <person name="Bluhm B.H."/>
            <person name="Cannon C."/>
            <person name="Castanera R."/>
            <person name="Culley D.E."/>
            <person name="Daum C."/>
            <person name="Ezra D."/>
            <person name="Gonzalez J.B."/>
            <person name="Henrissat B."/>
            <person name="Kuo A."/>
            <person name="Liang C."/>
            <person name="Lipzen A."/>
            <person name="Lutzoni F."/>
            <person name="Magnuson J."/>
            <person name="Mondo S."/>
            <person name="Nolan M."/>
            <person name="Ohm R."/>
            <person name="Pangilinan J."/>
            <person name="Park H.-J."/>
            <person name="Ramirez L."/>
            <person name="Alfaro M."/>
            <person name="Sun H."/>
            <person name="Tritt A."/>
            <person name="Yoshinaga Y."/>
            <person name="Zwiers L.-H."/>
            <person name="Turgeon B.G."/>
            <person name="Goodwin S.B."/>
            <person name="Spatafora J.W."/>
            <person name="Crous P.W."/>
            <person name="Grigoriev I.V."/>
        </authorList>
    </citation>
    <scope>NUCLEOTIDE SEQUENCE</scope>
    <source>
        <strain evidence="1">IPT5</strain>
    </source>
</reference>
<accession>A0A6A7BEY5</accession>
<dbReference type="SUPFAM" id="SSF52047">
    <property type="entry name" value="RNI-like"/>
    <property type="match status" value="1"/>
</dbReference>
<proteinExistence type="predicted"/>
<sequence>MLHLGASENPAGLESAPDDIHHLLLSQLADTSPSAIFNLAQSSKTLRAAALPIVYRKLILNHGPKKSNTRQAYTALVEKFRTDNDCEIAKHVRSITVKSEIPPEDLMLILNKISEHGNLLTLNWKTAAHMSRGNYDKLHSTWPKLEISVTVVDRQNVKSIAHRQMDMRLLSSPLLTRLTYVVYNQGYQASLPSRSEWPKLTRALVAGGNVRVLRIQSQSDGEDYFGVKIVQDSEPEKLARLDLVPAIRLPQLEELSINSQRYYGASTYLWDTEHCLLLRDAMDWSRLRKLDFGADNPDVFFTTFTSRLPSLKSLRFEVNNWFLEPAVRFIESIDALESIHIDEVQKNIQPLWPAIMQHKASLKKLIFGPTLGHYYSTQHVDLGRLEEIVTSIPGLEHLGWDMPCEENIDPKHITLVSNLNLQKLDIFFRLPDAASDFSDMLVLAGIDGAAPPSLDKERSKKVAMDIFESVSKDHKSPLEWLTLHISRIGYHDRAEPYLVQAKLQLRKRRDVSMDMVGEQRYETRGAIEWRGLISLEEELSLEEP</sequence>
<name>A0A6A7BEY5_9PLEO</name>
<evidence type="ECO:0000313" key="1">
    <source>
        <dbReference type="EMBL" id="KAF2852949.1"/>
    </source>
</evidence>
<dbReference type="Gene3D" id="3.80.10.10">
    <property type="entry name" value="Ribonuclease Inhibitor"/>
    <property type="match status" value="1"/>
</dbReference>
<dbReference type="EMBL" id="MU006297">
    <property type="protein sequence ID" value="KAF2852949.1"/>
    <property type="molecule type" value="Genomic_DNA"/>
</dbReference>
<dbReference type="InterPro" id="IPR032675">
    <property type="entry name" value="LRR_dom_sf"/>
</dbReference>
<dbReference type="OrthoDB" id="3556572at2759"/>
<dbReference type="Proteomes" id="UP000799423">
    <property type="component" value="Unassembled WGS sequence"/>
</dbReference>
<protein>
    <submittedName>
        <fullName evidence="1">Uncharacterized protein</fullName>
    </submittedName>
</protein>
<evidence type="ECO:0000313" key="2">
    <source>
        <dbReference type="Proteomes" id="UP000799423"/>
    </source>
</evidence>